<gene>
    <name evidence="7" type="ORF">FE263_00630</name>
</gene>
<dbReference type="Pfam" id="PF10459">
    <property type="entry name" value="Peptidase_S46"/>
    <property type="match status" value="1"/>
</dbReference>
<feature type="chain" id="PRO_5024468677" description="Dipeptidyl-peptidase" evidence="6">
    <location>
        <begin position="28"/>
        <end position="711"/>
    </location>
</feature>
<accession>A0A5R9JAK6</accession>
<dbReference type="SUPFAM" id="SSF50494">
    <property type="entry name" value="Trypsin-like serine proteases"/>
    <property type="match status" value="1"/>
</dbReference>
<keyword evidence="5 6" id="KW-0378">Hydrolase</keyword>
<evidence type="ECO:0000313" key="8">
    <source>
        <dbReference type="Proteomes" id="UP000305654"/>
    </source>
</evidence>
<evidence type="ECO:0000256" key="1">
    <source>
        <dbReference type="ARBA" id="ARBA00010491"/>
    </source>
</evidence>
<evidence type="ECO:0000256" key="3">
    <source>
        <dbReference type="ARBA" id="ARBA00022670"/>
    </source>
</evidence>
<organism evidence="7 8">
    <name type="scientific">Lichenicoccus roseus</name>
    <dbReference type="NCBI Taxonomy" id="2683649"/>
    <lineage>
        <taxon>Bacteria</taxon>
        <taxon>Pseudomonadati</taxon>
        <taxon>Pseudomonadota</taxon>
        <taxon>Alphaproteobacteria</taxon>
        <taxon>Acetobacterales</taxon>
        <taxon>Acetobacteraceae</taxon>
        <taxon>Lichenicoccus</taxon>
    </lineage>
</organism>
<dbReference type="EC" id="3.4.14.-" evidence="6"/>
<dbReference type="Proteomes" id="UP000305654">
    <property type="component" value="Unassembled WGS sequence"/>
</dbReference>
<keyword evidence="3 6" id="KW-0645">Protease</keyword>
<dbReference type="GO" id="GO:0043171">
    <property type="term" value="P:peptide catabolic process"/>
    <property type="evidence" value="ECO:0007669"/>
    <property type="project" value="UniProtKB-UniRule"/>
</dbReference>
<protein>
    <recommendedName>
        <fullName evidence="6">Dipeptidyl-peptidase</fullName>
        <ecNumber evidence="6">3.4.14.-</ecNumber>
    </recommendedName>
</protein>
<evidence type="ECO:0000313" key="7">
    <source>
        <dbReference type="EMBL" id="TLU74602.1"/>
    </source>
</evidence>
<feature type="signal peptide" evidence="6">
    <location>
        <begin position="1"/>
        <end position="27"/>
    </location>
</feature>
<proteinExistence type="inferred from homology"/>
<keyword evidence="2 6" id="KW-0031">Aminopeptidase</keyword>
<comment type="function">
    <text evidence="6">Catalyzes the removal of dipeptides from the N-terminus of oligopeptides.</text>
</comment>
<keyword evidence="8" id="KW-1185">Reference proteome</keyword>
<sequence>MRPGYRPNALRYGMLAALLVASPWASAAHAEEGMWTMDNLPVKQMQAQYGFTPSADWIKRVTQSSARLALGCSASFVSGDGLVMTNHHCANECLSELSGASHNYMQDGYTSAAQAREPKCPAMELDRLDTISDVTPRMNAALAGKHGADYTRAQQAAESSIEKSCVGGDATLWRCDVVTLYHGGRTALYRYRRYQDVRLVFAPDQNAAFFGGDPDNFNFPRYDLDVTFLRAYDNGHPAHTQFFPFDPAGPKDGQLVFTSGNPGSTSREEPVAQLQLLRDLELPSTYGYLSTLDGILWEYGRTGASAAQDAQDEVFGVENSLKVYTGWLQTLADPSMLAAKQKAEDSLRQWIDADPQRKNQYGDPWATLAPSLVAERRLFVPYVMLEGTRAPRGFAGDLFGYAKMLVRGAAERAKPDADRLSEYHDAKLPAIEAQLGSSAPVHPNLERTLLAFSLTRLRQSLGADDAAVKTILGKQSPEEMSTHLVNFTNLGDAKVRMQLWHGGQAAIDKSTDPMIVLARTVEPLARSLRDQWDNQVKAPQREASEALARARFARAGTSVYPDATFTQRLSYGTVKGWDENGHQVPAFTRFSGLYDRATGSDPFKLTKPWLAAKSKLDLDTPFDFASTNDIIGGNSGSPVIDAKGHAVGLIFDGNIHSLGGDFTYDGSQNRAVSVDTTALLAALKTVYRNQALADELVSGHLGGHAGAAGKS</sequence>
<keyword evidence="6" id="KW-0720">Serine protease</keyword>
<dbReference type="OrthoDB" id="9805367at2"/>
<dbReference type="PANTHER" id="PTHR38469:SF1">
    <property type="entry name" value="PERIPLASMIC PEPTIDASE SUBFAMILY S1B"/>
    <property type="match status" value="1"/>
</dbReference>
<evidence type="ECO:0000256" key="6">
    <source>
        <dbReference type="RuleBase" id="RU366067"/>
    </source>
</evidence>
<comment type="caution">
    <text evidence="7">The sequence shown here is derived from an EMBL/GenBank/DDBJ whole genome shotgun (WGS) entry which is preliminary data.</text>
</comment>
<dbReference type="GO" id="GO:0070009">
    <property type="term" value="F:serine-type aminopeptidase activity"/>
    <property type="evidence" value="ECO:0007669"/>
    <property type="project" value="UniProtKB-UniRule"/>
</dbReference>
<dbReference type="PANTHER" id="PTHR38469">
    <property type="entry name" value="PERIPLASMIC PEPTIDASE SUBFAMILY S1B"/>
    <property type="match status" value="1"/>
</dbReference>
<dbReference type="InterPro" id="IPR009003">
    <property type="entry name" value="Peptidase_S1_PA"/>
</dbReference>
<reference evidence="7 8" key="1">
    <citation type="submission" date="2019-05" db="EMBL/GenBank/DDBJ databases">
        <authorList>
            <person name="Pankratov T."/>
            <person name="Grouzdev D."/>
        </authorList>
    </citation>
    <scope>NUCLEOTIDE SEQUENCE [LARGE SCALE GENOMIC DNA]</scope>
    <source>
        <strain evidence="7 8">KEBCLARHB70R</strain>
    </source>
</reference>
<evidence type="ECO:0000256" key="2">
    <source>
        <dbReference type="ARBA" id="ARBA00022438"/>
    </source>
</evidence>
<name>A0A5R9JAK6_9PROT</name>
<evidence type="ECO:0000256" key="4">
    <source>
        <dbReference type="ARBA" id="ARBA00022729"/>
    </source>
</evidence>
<evidence type="ECO:0000256" key="5">
    <source>
        <dbReference type="ARBA" id="ARBA00022801"/>
    </source>
</evidence>
<dbReference type="EMBL" id="VCDI01000001">
    <property type="protein sequence ID" value="TLU74602.1"/>
    <property type="molecule type" value="Genomic_DNA"/>
</dbReference>
<keyword evidence="4 6" id="KW-0732">Signal</keyword>
<dbReference type="AlphaFoldDB" id="A0A5R9JAK6"/>
<dbReference type="InterPro" id="IPR019500">
    <property type="entry name" value="Pep_S46"/>
</dbReference>
<comment type="similarity">
    <text evidence="1 6">Belongs to the peptidase S46 family.</text>
</comment>
<dbReference type="GO" id="GO:0008239">
    <property type="term" value="F:dipeptidyl-peptidase activity"/>
    <property type="evidence" value="ECO:0007669"/>
    <property type="project" value="UniProtKB-UniRule"/>
</dbReference>
<dbReference type="GO" id="GO:0006508">
    <property type="term" value="P:proteolysis"/>
    <property type="evidence" value="ECO:0007669"/>
    <property type="project" value="UniProtKB-KW"/>
</dbReference>